<reference evidence="1 2" key="1">
    <citation type="submission" date="2018-05" db="EMBL/GenBank/DDBJ databases">
        <title>Genomic Encyclopedia of Archaeal and Bacterial Type Strains, Phase II (KMG-II): from individual species to whole genera.</title>
        <authorList>
            <person name="Goeker M."/>
        </authorList>
    </citation>
    <scope>NUCLEOTIDE SEQUENCE [LARGE SCALE GENOMIC DNA]</scope>
    <source>
        <strain evidence="1 2">DSM 45184</strain>
    </source>
</reference>
<dbReference type="AlphaFoldDB" id="A0A316FEX8"/>
<organism evidence="1 2">
    <name type="scientific">Actinoplanes xinjiangensis</name>
    <dbReference type="NCBI Taxonomy" id="512350"/>
    <lineage>
        <taxon>Bacteria</taxon>
        <taxon>Bacillati</taxon>
        <taxon>Actinomycetota</taxon>
        <taxon>Actinomycetes</taxon>
        <taxon>Micromonosporales</taxon>
        <taxon>Micromonosporaceae</taxon>
        <taxon>Actinoplanes</taxon>
    </lineage>
</organism>
<comment type="caution">
    <text evidence="1">The sequence shown here is derived from an EMBL/GenBank/DDBJ whole genome shotgun (WGS) entry which is preliminary data.</text>
</comment>
<dbReference type="EMBL" id="QGGR01000008">
    <property type="protein sequence ID" value="PWK46979.1"/>
    <property type="molecule type" value="Genomic_DNA"/>
</dbReference>
<accession>A0A316FEX8</accession>
<proteinExistence type="predicted"/>
<gene>
    <name evidence="1" type="ORF">BC793_10893</name>
</gene>
<evidence type="ECO:0000313" key="1">
    <source>
        <dbReference type="EMBL" id="PWK46979.1"/>
    </source>
</evidence>
<sequence length="48" mass="5049">MTVGAAQADPISAKEVVAAAEPGARHSLVHDAGRRLRLTPFLHAQLFA</sequence>
<keyword evidence="2" id="KW-1185">Reference proteome</keyword>
<evidence type="ECO:0000313" key="2">
    <source>
        <dbReference type="Proteomes" id="UP000245697"/>
    </source>
</evidence>
<dbReference type="Proteomes" id="UP000245697">
    <property type="component" value="Unassembled WGS sequence"/>
</dbReference>
<name>A0A316FEX8_9ACTN</name>
<protein>
    <submittedName>
        <fullName evidence="1">Uncharacterized protein</fullName>
    </submittedName>
</protein>